<dbReference type="PANTHER" id="PTHR33048:SF96">
    <property type="entry name" value="INTEGRAL MEMBRANE PROTEIN"/>
    <property type="match status" value="1"/>
</dbReference>
<keyword evidence="9" id="KW-1185">Reference proteome</keyword>
<evidence type="ECO:0000256" key="6">
    <source>
        <dbReference type="SAM" id="Phobius"/>
    </source>
</evidence>
<dbReference type="EMBL" id="VCAU01000023">
    <property type="protein sequence ID" value="KAF9890806.1"/>
    <property type="molecule type" value="Genomic_DNA"/>
</dbReference>
<dbReference type="GO" id="GO:0016020">
    <property type="term" value="C:membrane"/>
    <property type="evidence" value="ECO:0007669"/>
    <property type="project" value="UniProtKB-SubCell"/>
</dbReference>
<feature type="transmembrane region" description="Helical" evidence="6">
    <location>
        <begin position="206"/>
        <end position="224"/>
    </location>
</feature>
<dbReference type="Pfam" id="PF20684">
    <property type="entry name" value="Fung_rhodopsin"/>
    <property type="match status" value="1"/>
</dbReference>
<sequence>MAVDRSLAVRAVAAVFLSLACAAVLLRCYVRIRLVRGFGWDDIIMLLATAFYIMFSACMIGGSLWGTGKHFTDLTAHQSVVAMKYWFLCDLGYALASILSKVSVCLLLLRVLIDPIHRAIIYVVTTITVITGCIFFVFCLVQCSPPSYFWTRFWGDETISGSCGNLTAIQVLLYLFSAVSATFDLTVAALPIVVVRRLQMSRQTKIAAVSLLGMACIASVAVIVRIPFVHTIKNPDFLYATVQIAIWSNIETGLSIFAGSLATLRPLFSKFTGSEVTARLHYNSVSAKLESSRRCSRRPRPDQESVTQLAELTRSAREREIHMGKHSGTASVHSVGDLSWQEGGGDVNTSIRVLQSWDVSSYRNSRGNV</sequence>
<feature type="transmembrane region" description="Helical" evidence="6">
    <location>
        <begin position="85"/>
        <end position="109"/>
    </location>
</feature>
<dbReference type="InterPro" id="IPR052337">
    <property type="entry name" value="SAT4-like"/>
</dbReference>
<evidence type="ECO:0000256" key="5">
    <source>
        <dbReference type="ARBA" id="ARBA00038359"/>
    </source>
</evidence>
<protein>
    <recommendedName>
        <fullName evidence="7">Rhodopsin domain-containing protein</fullName>
    </recommendedName>
</protein>
<comment type="subcellular location">
    <subcellularLocation>
        <location evidence="1">Membrane</location>
        <topology evidence="1">Multi-pass membrane protein</topology>
    </subcellularLocation>
</comment>
<evidence type="ECO:0000256" key="1">
    <source>
        <dbReference type="ARBA" id="ARBA00004141"/>
    </source>
</evidence>
<comment type="similarity">
    <text evidence="5">Belongs to the SAT4 family.</text>
</comment>
<dbReference type="PANTHER" id="PTHR33048">
    <property type="entry name" value="PTH11-LIKE INTEGRAL MEMBRANE PROTEIN (AFU_ORTHOLOGUE AFUA_5G11245)"/>
    <property type="match status" value="1"/>
</dbReference>
<evidence type="ECO:0000256" key="3">
    <source>
        <dbReference type="ARBA" id="ARBA00022989"/>
    </source>
</evidence>
<gene>
    <name evidence="8" type="ORF">FE257_005377</name>
</gene>
<reference evidence="8" key="2">
    <citation type="submission" date="2020-02" db="EMBL/GenBank/DDBJ databases">
        <authorList>
            <person name="Gilchrist C.L.M."/>
            <person name="Chooi Y.-H."/>
        </authorList>
    </citation>
    <scope>NUCLEOTIDE SEQUENCE</scope>
    <source>
        <strain evidence="8">MST-FP2251</strain>
    </source>
</reference>
<feature type="transmembrane region" description="Helical" evidence="6">
    <location>
        <begin position="42"/>
        <end position="65"/>
    </location>
</feature>
<accession>A0AAD4CQG8</accession>
<dbReference type="Proteomes" id="UP001194746">
    <property type="component" value="Unassembled WGS sequence"/>
</dbReference>
<evidence type="ECO:0000259" key="7">
    <source>
        <dbReference type="Pfam" id="PF20684"/>
    </source>
</evidence>
<organism evidence="8 9">
    <name type="scientific">Aspergillus nanangensis</name>
    <dbReference type="NCBI Taxonomy" id="2582783"/>
    <lineage>
        <taxon>Eukaryota</taxon>
        <taxon>Fungi</taxon>
        <taxon>Dikarya</taxon>
        <taxon>Ascomycota</taxon>
        <taxon>Pezizomycotina</taxon>
        <taxon>Eurotiomycetes</taxon>
        <taxon>Eurotiomycetidae</taxon>
        <taxon>Eurotiales</taxon>
        <taxon>Aspergillaceae</taxon>
        <taxon>Aspergillus</taxon>
        <taxon>Aspergillus subgen. Circumdati</taxon>
    </lineage>
</organism>
<comment type="caution">
    <text evidence="8">The sequence shown here is derived from an EMBL/GenBank/DDBJ whole genome shotgun (WGS) entry which is preliminary data.</text>
</comment>
<evidence type="ECO:0000313" key="9">
    <source>
        <dbReference type="Proteomes" id="UP001194746"/>
    </source>
</evidence>
<keyword evidence="3 6" id="KW-1133">Transmembrane helix</keyword>
<feature type="domain" description="Rhodopsin" evidence="7">
    <location>
        <begin position="26"/>
        <end position="270"/>
    </location>
</feature>
<dbReference type="PROSITE" id="PS51257">
    <property type="entry name" value="PROKAR_LIPOPROTEIN"/>
    <property type="match status" value="1"/>
</dbReference>
<feature type="transmembrane region" description="Helical" evidence="6">
    <location>
        <begin position="171"/>
        <end position="194"/>
    </location>
</feature>
<dbReference type="AlphaFoldDB" id="A0AAD4CQG8"/>
<feature type="transmembrane region" description="Helical" evidence="6">
    <location>
        <begin position="244"/>
        <end position="264"/>
    </location>
</feature>
<keyword evidence="4 6" id="KW-0472">Membrane</keyword>
<evidence type="ECO:0000256" key="4">
    <source>
        <dbReference type="ARBA" id="ARBA00023136"/>
    </source>
</evidence>
<keyword evidence="2 6" id="KW-0812">Transmembrane</keyword>
<proteinExistence type="inferred from homology"/>
<reference evidence="8" key="1">
    <citation type="journal article" date="2019" name="Beilstein J. Org. Chem.">
        <title>Nanangenines: drimane sesquiterpenoids as the dominant metabolite cohort of a novel Australian fungus, Aspergillus nanangensis.</title>
        <authorList>
            <person name="Lacey H.J."/>
            <person name="Gilchrist C.L.M."/>
            <person name="Crombie A."/>
            <person name="Kalaitzis J.A."/>
            <person name="Vuong D."/>
            <person name="Rutledge P.J."/>
            <person name="Turner P."/>
            <person name="Pitt J.I."/>
            <person name="Lacey E."/>
            <person name="Chooi Y.H."/>
            <person name="Piggott A.M."/>
        </authorList>
    </citation>
    <scope>NUCLEOTIDE SEQUENCE</scope>
    <source>
        <strain evidence="8">MST-FP2251</strain>
    </source>
</reference>
<dbReference type="InterPro" id="IPR049326">
    <property type="entry name" value="Rhodopsin_dom_fungi"/>
</dbReference>
<evidence type="ECO:0000256" key="2">
    <source>
        <dbReference type="ARBA" id="ARBA00022692"/>
    </source>
</evidence>
<evidence type="ECO:0000313" key="8">
    <source>
        <dbReference type="EMBL" id="KAF9890806.1"/>
    </source>
</evidence>
<name>A0AAD4CQG8_ASPNN</name>
<feature type="transmembrane region" description="Helical" evidence="6">
    <location>
        <begin position="12"/>
        <end position="30"/>
    </location>
</feature>
<feature type="transmembrane region" description="Helical" evidence="6">
    <location>
        <begin position="121"/>
        <end position="151"/>
    </location>
</feature>